<keyword evidence="2" id="KW-0732">Signal</keyword>
<reference evidence="3" key="1">
    <citation type="submission" date="2014-09" db="EMBL/GenBank/DDBJ databases">
        <authorList>
            <person name="Magalhaes I.L.F."/>
            <person name="Oliveira U."/>
            <person name="Santos F.R."/>
            <person name="Vidigal T.H.D.A."/>
            <person name="Brescovit A.D."/>
            <person name="Santos A.J."/>
        </authorList>
    </citation>
    <scope>NUCLEOTIDE SEQUENCE</scope>
    <source>
        <tissue evidence="3">Shoot tissue taken approximately 20 cm above the soil surface</tissue>
    </source>
</reference>
<feature type="transmembrane region" description="Helical" evidence="1">
    <location>
        <begin position="48"/>
        <end position="68"/>
    </location>
</feature>
<keyword evidence="1" id="KW-0812">Transmembrane</keyword>
<organism evidence="3">
    <name type="scientific">Arundo donax</name>
    <name type="common">Giant reed</name>
    <name type="synonym">Donax arundinaceus</name>
    <dbReference type="NCBI Taxonomy" id="35708"/>
    <lineage>
        <taxon>Eukaryota</taxon>
        <taxon>Viridiplantae</taxon>
        <taxon>Streptophyta</taxon>
        <taxon>Embryophyta</taxon>
        <taxon>Tracheophyta</taxon>
        <taxon>Spermatophyta</taxon>
        <taxon>Magnoliopsida</taxon>
        <taxon>Liliopsida</taxon>
        <taxon>Poales</taxon>
        <taxon>Poaceae</taxon>
        <taxon>PACMAD clade</taxon>
        <taxon>Arundinoideae</taxon>
        <taxon>Arundineae</taxon>
        <taxon>Arundo</taxon>
    </lineage>
</organism>
<evidence type="ECO:0000256" key="2">
    <source>
        <dbReference type="SAM" id="SignalP"/>
    </source>
</evidence>
<evidence type="ECO:0000313" key="3">
    <source>
        <dbReference type="EMBL" id="JAD99864.1"/>
    </source>
</evidence>
<feature type="signal peptide" evidence="2">
    <location>
        <begin position="1"/>
        <end position="26"/>
    </location>
</feature>
<proteinExistence type="predicted"/>
<keyword evidence="1" id="KW-1133">Transmembrane helix</keyword>
<evidence type="ECO:0000256" key="1">
    <source>
        <dbReference type="SAM" id="Phobius"/>
    </source>
</evidence>
<dbReference type="EMBL" id="GBRH01198031">
    <property type="protein sequence ID" value="JAD99864.1"/>
    <property type="molecule type" value="Transcribed_RNA"/>
</dbReference>
<reference evidence="3" key="2">
    <citation type="journal article" date="2015" name="Data Brief">
        <title>Shoot transcriptome of the giant reed, Arundo donax.</title>
        <authorList>
            <person name="Barrero R.A."/>
            <person name="Guerrero F.D."/>
            <person name="Moolhuijzen P."/>
            <person name="Goolsby J.A."/>
            <person name="Tidwell J."/>
            <person name="Bellgard S.E."/>
            <person name="Bellgard M.I."/>
        </authorList>
    </citation>
    <scope>NUCLEOTIDE SEQUENCE</scope>
    <source>
        <tissue evidence="3">Shoot tissue taken approximately 20 cm above the soil surface</tissue>
    </source>
</reference>
<protein>
    <submittedName>
        <fullName evidence="3">Uncharacterized protein</fullName>
    </submittedName>
</protein>
<name>A0A0A9EGG1_ARUDO</name>
<dbReference type="AlphaFoldDB" id="A0A0A9EGG1"/>
<keyword evidence="1" id="KW-0472">Membrane</keyword>
<sequence>MRSCTSHRQSLSSEKWVLLALLIASAMSPPSQYPIIMQTWQPLSTHESLYSTMNGFLTVAMSCISWWADRRVRSVCRASRIFFNTYFFFSTLCLTSRAEPNAPLPICSSTSY</sequence>
<feature type="chain" id="PRO_5002045387" evidence="2">
    <location>
        <begin position="27"/>
        <end position="112"/>
    </location>
</feature>
<accession>A0A0A9EGG1</accession>